<feature type="domain" description="IgGFc-binding protein N-terminal" evidence="8">
    <location>
        <begin position="128"/>
        <end position="443"/>
    </location>
</feature>
<evidence type="ECO:0000256" key="1">
    <source>
        <dbReference type="ARBA" id="ARBA00004613"/>
    </source>
</evidence>
<dbReference type="OrthoDB" id="6099615at2759"/>
<dbReference type="OMA" id="VICFRTE"/>
<feature type="transmembrane region" description="Helical" evidence="6">
    <location>
        <begin position="792"/>
        <end position="808"/>
    </location>
</feature>
<evidence type="ECO:0000256" key="2">
    <source>
        <dbReference type="ARBA" id="ARBA00022525"/>
    </source>
</evidence>
<dbReference type="InterPro" id="IPR052065">
    <property type="entry name" value="Compl_asym_regulator"/>
</dbReference>
<keyword evidence="3 7" id="KW-0732">Signal</keyword>
<dbReference type="PANTHER" id="PTHR22906">
    <property type="entry name" value="PROPERDIN"/>
    <property type="match status" value="1"/>
</dbReference>
<evidence type="ECO:0000313" key="10">
    <source>
        <dbReference type="RefSeq" id="XP_055873035.1"/>
    </source>
</evidence>
<dbReference type="SMART" id="SM00209">
    <property type="entry name" value="TSP1"/>
    <property type="match status" value="2"/>
</dbReference>
<keyword evidence="6" id="KW-1133">Transmembrane helix</keyword>
<evidence type="ECO:0000259" key="8">
    <source>
        <dbReference type="Pfam" id="PF17517"/>
    </source>
</evidence>
<dbReference type="InterPro" id="IPR035234">
    <property type="entry name" value="IgGFc-bd_N"/>
</dbReference>
<evidence type="ECO:0000313" key="9">
    <source>
        <dbReference type="Proteomes" id="UP001165740"/>
    </source>
</evidence>
<keyword evidence="4" id="KW-0677">Repeat</keyword>
<proteinExistence type="predicted"/>
<dbReference type="Gene3D" id="2.20.100.10">
    <property type="entry name" value="Thrombospondin type-1 (TSP1) repeat"/>
    <property type="match status" value="2"/>
</dbReference>
<comment type="subcellular location">
    <subcellularLocation>
        <location evidence="1">Secreted</location>
    </subcellularLocation>
</comment>
<gene>
    <name evidence="10 11" type="primary">LOC106078059</name>
</gene>
<keyword evidence="5" id="KW-1015">Disulfide bond</keyword>
<dbReference type="PROSITE" id="PS50092">
    <property type="entry name" value="TSP1"/>
    <property type="match status" value="1"/>
</dbReference>
<evidence type="ECO:0000256" key="3">
    <source>
        <dbReference type="ARBA" id="ARBA00022729"/>
    </source>
</evidence>
<dbReference type="PANTHER" id="PTHR22906:SF43">
    <property type="entry name" value="PROPERDIN"/>
    <property type="match status" value="1"/>
</dbReference>
<keyword evidence="9" id="KW-1185">Reference proteome</keyword>
<sequence>MFRLCFTILTVGLLSVSIPEAALGLSDVYGSSFLFALPTNNQSMTVVHLIMTTLSFNQVKVIFEDYWTKDKIYEQFIISREIRKYFTLNESASTSLTTYHLKGTDTFSLTVVAENVFEDNRSLSSFQAVPVAGWGNEYVVMTLPFHPSIIIVTIFDNKISIRVRSSAFQFHVVDKLNVNQTKTLDVLIKSYNSYSIDACGIGKADLRDLHGTLIKGQYAFGVIIGSCYTEPNNAPCKSGEKNSDIYQTTDMITEMHLPVGSFGLDFVVFGLPSARGSGNHFIMASREQTEVSMSGPAIKTRKWSLSEKGEVTQIPEVWQPMLLLSDKPICVYFILLSSCDDATEALGGALSLILPVSLHMDAYFWHTQSLEEYMTHYLFYLWRKEDNSVILELDDVVIRRYLRNVSYIPTFMFTWEAGEVEISEGPHQFFSRSGVKFGVYLYGFGETVAYMHLAGFISRNSLGCVANGVPEPGDLIDNDCDGWIDEERNDSTDDDQDGLVDEDLLPLPPRSGNWGEWQPWWCTHCTSNVLSRKRQCNAPPPTRGGLYCYGDENSSIAGDCKEICEMSHGSWGPWSEWTCTKDCSFLSGIRIRTCSNPAPSRNGSHCEGAHILERDDSNCIRKCTKIARDSILTKINNATDFMDNLIGRPGTWGEWTEWSCVNTCGHKPMWRHRKCDKPAPVLDGNDCFGPPHQFTEDLLCFIICQDDCPQGTWDLNCSKDCSQCLHDCNKYTGECDQCLAGFKNPNRSCSVACEIDEYGHMCKESCTDKCLGEDCIDRVYGTCPIITTFMQYYHYMFLFLPFGILFFLRQFTGMMAGNPWQDFFYPPQR</sequence>
<evidence type="ECO:0000313" key="11">
    <source>
        <dbReference type="RefSeq" id="XP_055873038.1"/>
    </source>
</evidence>
<protein>
    <submittedName>
        <fullName evidence="10 11">Uncharacterized protein LOC106078059</fullName>
    </submittedName>
</protein>
<reference evidence="10 11" key="1">
    <citation type="submission" date="2025-04" db="UniProtKB">
        <authorList>
            <consortium name="RefSeq"/>
        </authorList>
    </citation>
    <scope>IDENTIFICATION</scope>
</reference>
<keyword evidence="6" id="KW-0472">Membrane</keyword>
<keyword evidence="2" id="KW-0964">Secreted</keyword>
<dbReference type="Pfam" id="PF17517">
    <property type="entry name" value="IgGFc_binding"/>
    <property type="match status" value="1"/>
</dbReference>
<accession>A0A9W2ZD77</accession>
<keyword evidence="6" id="KW-0812">Transmembrane</keyword>
<feature type="signal peptide" evidence="7">
    <location>
        <begin position="1"/>
        <end position="24"/>
    </location>
</feature>
<evidence type="ECO:0000256" key="6">
    <source>
        <dbReference type="SAM" id="Phobius"/>
    </source>
</evidence>
<dbReference type="InterPro" id="IPR036383">
    <property type="entry name" value="TSP1_rpt_sf"/>
</dbReference>
<dbReference type="GeneID" id="106078059"/>
<evidence type="ECO:0000256" key="7">
    <source>
        <dbReference type="SAM" id="SignalP"/>
    </source>
</evidence>
<dbReference type="AlphaFoldDB" id="A0A9W2ZD77"/>
<dbReference type="Proteomes" id="UP001165740">
    <property type="component" value="Chromosome 18"/>
</dbReference>
<feature type="chain" id="PRO_5044702610" evidence="7">
    <location>
        <begin position="25"/>
        <end position="829"/>
    </location>
</feature>
<dbReference type="RefSeq" id="XP_055873038.1">
    <property type="nucleotide sequence ID" value="XM_056017063.1"/>
</dbReference>
<name>A0A9W2ZD77_BIOGL</name>
<evidence type="ECO:0000256" key="4">
    <source>
        <dbReference type="ARBA" id="ARBA00022737"/>
    </source>
</evidence>
<evidence type="ECO:0000256" key="5">
    <source>
        <dbReference type="ARBA" id="ARBA00023157"/>
    </source>
</evidence>
<dbReference type="SUPFAM" id="SSF82895">
    <property type="entry name" value="TSP-1 type 1 repeat"/>
    <property type="match status" value="1"/>
</dbReference>
<dbReference type="InterPro" id="IPR000884">
    <property type="entry name" value="TSP1_rpt"/>
</dbReference>
<organism evidence="9 10">
    <name type="scientific">Biomphalaria glabrata</name>
    <name type="common">Bloodfluke planorb</name>
    <name type="synonym">Freshwater snail</name>
    <dbReference type="NCBI Taxonomy" id="6526"/>
    <lineage>
        <taxon>Eukaryota</taxon>
        <taxon>Metazoa</taxon>
        <taxon>Spiralia</taxon>
        <taxon>Lophotrochozoa</taxon>
        <taxon>Mollusca</taxon>
        <taxon>Gastropoda</taxon>
        <taxon>Heterobranchia</taxon>
        <taxon>Euthyneura</taxon>
        <taxon>Panpulmonata</taxon>
        <taxon>Hygrophila</taxon>
        <taxon>Lymnaeoidea</taxon>
        <taxon>Planorbidae</taxon>
        <taxon>Biomphalaria</taxon>
    </lineage>
</organism>
<dbReference type="RefSeq" id="XP_055873035.1">
    <property type="nucleotide sequence ID" value="XM_056017060.1"/>
</dbReference>